<dbReference type="PIRSF" id="PIRSF018300">
    <property type="entry name" value="DNA_pol_alph_2"/>
    <property type="match status" value="1"/>
</dbReference>
<name>A0AAD3CHP4_9STRA</name>
<dbReference type="PANTHER" id="PTHR23061:SF12">
    <property type="entry name" value="DNA POLYMERASE ALPHA SUBUNIT B"/>
    <property type="match status" value="1"/>
</dbReference>
<evidence type="ECO:0000256" key="3">
    <source>
        <dbReference type="ARBA" id="ARBA00018596"/>
    </source>
</evidence>
<dbReference type="InterPro" id="IPR007185">
    <property type="entry name" value="DNA_pol_a/d/e_bsu"/>
</dbReference>
<keyword evidence="4 6" id="KW-0235">DNA replication</keyword>
<dbReference type="EMBL" id="BLLK01000020">
    <property type="protein sequence ID" value="GFH45051.1"/>
    <property type="molecule type" value="Genomic_DNA"/>
</dbReference>
<feature type="compositionally biased region" description="Polar residues" evidence="7">
    <location>
        <begin position="130"/>
        <end position="153"/>
    </location>
</feature>
<dbReference type="AlphaFoldDB" id="A0AAD3CHP4"/>
<dbReference type="InterPro" id="IPR054300">
    <property type="entry name" value="OB_DPOA2"/>
</dbReference>
<sequence>MSASTLEKEISLEMKKVQSSASSDIIRKCATMATNYKLTAAQLALCWEAHSINTGANQLNTNTWNSYRTFLEKKYAKNITPSQTSMKKTSIVSRSAMTKRSVPMNNGDIVTPAKKQKGNTGDSQLEHLLSNPSTETPQKVESSQSTAGNSVVTPPSAKVTYENRKNSGNVVVTYNPSNLDPIQSTSDERICTITQPFHNHLQTGYKYMADKNRHSPLDQQLKKMTEDLVREYKVPLPNHEDEEEEEDDNAAAKSDLPTYENVGVPRQAAQTNVGRICNSAHDGKLNATTLLLEGSRHGSNGARIELDVKNLPHYSLYQGQIVAVTGVNSSGRKMVVEKMMEGHPFEAVENEQEFDIPKESAKEGVKVYAVAGPYTTNDNLDYQPLADLLTMVEVEKPDAVVMMGPFLDMKQELVKNGKDLVLEYEDGSKRHVSYEQFFAAKIANELEGLYESIPNLKTQFILVPSVDDAISEPVFPQPPLENALEKRIPGFEETEDLPFGSLCLKNIETAGDKKMPKKITDRRIHLVPNPSTICINDVTVGFTSIDSLLHISTETVNAKLPTSRMTRLAEHFVRQKSYYPIYPPSQGNGKDFNLDITQMKSYEMPIQPDVLILPSKLTSLAMEVSNGTTVVNPGHLTKGSNGGTYASLDIHPKKADKDEKATGIRDRIRVEVRRI</sequence>
<dbReference type="PANTHER" id="PTHR23061">
    <property type="entry name" value="DNA POLYMERASE 2 ALPHA 70 KDA SUBUNIT"/>
    <property type="match status" value="1"/>
</dbReference>
<accession>A0AAD3CHP4</accession>
<dbReference type="Gene3D" id="3.60.21.60">
    <property type="match status" value="2"/>
</dbReference>
<comment type="subcellular location">
    <subcellularLocation>
        <location evidence="1 6">Nucleus</location>
    </subcellularLocation>
</comment>
<evidence type="ECO:0000256" key="2">
    <source>
        <dbReference type="ARBA" id="ARBA00007299"/>
    </source>
</evidence>
<evidence type="ECO:0000256" key="1">
    <source>
        <dbReference type="ARBA" id="ARBA00004123"/>
    </source>
</evidence>
<evidence type="ECO:0000259" key="9">
    <source>
        <dbReference type="Pfam" id="PF22062"/>
    </source>
</evidence>
<evidence type="ECO:0000256" key="4">
    <source>
        <dbReference type="ARBA" id="ARBA00022705"/>
    </source>
</evidence>
<comment type="similarity">
    <text evidence="2 6">Belongs to the DNA polymerase alpha subunit B family.</text>
</comment>
<feature type="compositionally biased region" description="Acidic residues" evidence="7">
    <location>
        <begin position="240"/>
        <end position="249"/>
    </location>
</feature>
<comment type="function">
    <text evidence="6">Accessory subunit of the DNA polymerase alpha complex (also known as the alpha DNA polymerase-primase complex) which plays an essential role in the initiation of DNA synthesis.</text>
</comment>
<feature type="domain" description="DNA polymerase alpha subunit B OB" evidence="9">
    <location>
        <begin position="260"/>
        <end position="342"/>
    </location>
</feature>
<reference evidence="10 11" key="1">
    <citation type="journal article" date="2021" name="Sci. Rep.">
        <title>The genome of the diatom Chaetoceros tenuissimus carries an ancient integrated fragment of an extant virus.</title>
        <authorList>
            <person name="Hongo Y."/>
            <person name="Kimura K."/>
            <person name="Takaki Y."/>
            <person name="Yoshida Y."/>
            <person name="Baba S."/>
            <person name="Kobayashi G."/>
            <person name="Nagasaki K."/>
            <person name="Hano T."/>
            <person name="Tomaru Y."/>
        </authorList>
    </citation>
    <scope>NUCLEOTIDE SEQUENCE [LARGE SCALE GENOMIC DNA]</scope>
    <source>
        <strain evidence="10 11">NIES-3715</strain>
    </source>
</reference>
<proteinExistence type="inferred from homology"/>
<dbReference type="InterPro" id="IPR016722">
    <property type="entry name" value="DNA_pol_alpha_bsu"/>
</dbReference>
<evidence type="ECO:0000313" key="11">
    <source>
        <dbReference type="Proteomes" id="UP001054902"/>
    </source>
</evidence>
<dbReference type="Pfam" id="PF22062">
    <property type="entry name" value="OB_DPOA2"/>
    <property type="match status" value="1"/>
</dbReference>
<dbReference type="GO" id="GO:0006270">
    <property type="term" value="P:DNA replication initiation"/>
    <property type="evidence" value="ECO:0007669"/>
    <property type="project" value="TreeGrafter"/>
</dbReference>
<keyword evidence="11" id="KW-1185">Reference proteome</keyword>
<evidence type="ECO:0000313" key="10">
    <source>
        <dbReference type="EMBL" id="GFH45051.1"/>
    </source>
</evidence>
<feature type="domain" description="DNA polymerase alpha/delta/epsilon subunit B" evidence="8">
    <location>
        <begin position="367"/>
        <end position="618"/>
    </location>
</feature>
<protein>
    <recommendedName>
        <fullName evidence="3 6">DNA polymerase alpha subunit B</fullName>
    </recommendedName>
</protein>
<dbReference type="GO" id="GO:0003677">
    <property type="term" value="F:DNA binding"/>
    <property type="evidence" value="ECO:0007669"/>
    <property type="project" value="InterPro"/>
</dbReference>
<evidence type="ECO:0000259" key="8">
    <source>
        <dbReference type="Pfam" id="PF04042"/>
    </source>
</evidence>
<dbReference type="GO" id="GO:0005658">
    <property type="term" value="C:alpha DNA polymerase:primase complex"/>
    <property type="evidence" value="ECO:0007669"/>
    <property type="project" value="TreeGrafter"/>
</dbReference>
<feature type="region of interest" description="Disordered" evidence="7">
    <location>
        <begin position="81"/>
        <end position="164"/>
    </location>
</feature>
<evidence type="ECO:0000256" key="6">
    <source>
        <dbReference type="PIRNR" id="PIRNR018300"/>
    </source>
</evidence>
<feature type="region of interest" description="Disordered" evidence="7">
    <location>
        <begin position="236"/>
        <end position="257"/>
    </location>
</feature>
<dbReference type="Proteomes" id="UP001054902">
    <property type="component" value="Unassembled WGS sequence"/>
</dbReference>
<evidence type="ECO:0000256" key="5">
    <source>
        <dbReference type="ARBA" id="ARBA00023242"/>
    </source>
</evidence>
<dbReference type="Pfam" id="PF04042">
    <property type="entry name" value="DNA_pol_E_B"/>
    <property type="match status" value="1"/>
</dbReference>
<feature type="compositionally biased region" description="Polar residues" evidence="7">
    <location>
        <begin position="81"/>
        <end position="98"/>
    </location>
</feature>
<organism evidence="10 11">
    <name type="scientific">Chaetoceros tenuissimus</name>
    <dbReference type="NCBI Taxonomy" id="426638"/>
    <lineage>
        <taxon>Eukaryota</taxon>
        <taxon>Sar</taxon>
        <taxon>Stramenopiles</taxon>
        <taxon>Ochrophyta</taxon>
        <taxon>Bacillariophyta</taxon>
        <taxon>Coscinodiscophyceae</taxon>
        <taxon>Chaetocerotophycidae</taxon>
        <taxon>Chaetocerotales</taxon>
        <taxon>Chaetocerotaceae</taxon>
        <taxon>Chaetoceros</taxon>
    </lineage>
</organism>
<keyword evidence="5 6" id="KW-0539">Nucleus</keyword>
<comment type="caution">
    <text evidence="10">The sequence shown here is derived from an EMBL/GenBank/DDBJ whole genome shotgun (WGS) entry which is preliminary data.</text>
</comment>
<evidence type="ECO:0000256" key="7">
    <source>
        <dbReference type="SAM" id="MobiDB-lite"/>
    </source>
</evidence>
<gene>
    <name evidence="10" type="ORF">CTEN210_01525</name>
</gene>